<evidence type="ECO:0000256" key="2">
    <source>
        <dbReference type="ARBA" id="ARBA00008814"/>
    </source>
</evidence>
<feature type="region of interest" description="Disordered" evidence="5">
    <location>
        <begin position="124"/>
        <end position="143"/>
    </location>
</feature>
<dbReference type="PROSITE" id="PS50983">
    <property type="entry name" value="FE_B12_PBP"/>
    <property type="match status" value="1"/>
</dbReference>
<organism evidence="7 8">
    <name type="scientific">Streptomyces tremellae</name>
    <dbReference type="NCBI Taxonomy" id="1124239"/>
    <lineage>
        <taxon>Bacteria</taxon>
        <taxon>Bacillati</taxon>
        <taxon>Actinomycetota</taxon>
        <taxon>Actinomycetes</taxon>
        <taxon>Kitasatosporales</taxon>
        <taxon>Streptomycetaceae</taxon>
        <taxon>Streptomyces</taxon>
    </lineage>
</organism>
<sequence length="435" mass="46056">MEDGQAVVGHGGGDEVHRRDAAVTGAPLARAQRDGWGAPHARRPRPEEGGGPRAGWRAYEVRLTYLDMLTSRLRAPLRSGAARRKRDIAMPDIRTASSVGRRGLLAAGGALGLGAALAACGGGKSSGGADSASDGASPKAGPWSFKDDRGVVAKADRTPRNVVAFIGTAAALHDYGIECKGVFGPTKKKDGSPDVQAGDLDVDKVTIIGNVYGEFNVEKYAALSPDLLATEQWQKGELWYVPDKSKAEITKLAPVVALEASQTTMPKAIQRHEDLAASLGADLKAKKVTDAKAAFEKAAARLRAAARARPEITVLVGSASQDLFYVSLAKTSADTAYFQQLGVRFVTPKVDKQGFFESLSWENVGKYHADIIMMDNRSSALQPSALAGKPTWKQLPAVKAGQVVPRVTEPVYSYAQCAPVLDALAQAIEKAKKVS</sequence>
<evidence type="ECO:0000256" key="4">
    <source>
        <dbReference type="ARBA" id="ARBA00022729"/>
    </source>
</evidence>
<evidence type="ECO:0000256" key="3">
    <source>
        <dbReference type="ARBA" id="ARBA00022448"/>
    </source>
</evidence>
<keyword evidence="4" id="KW-0732">Signal</keyword>
<feature type="domain" description="Fe/B12 periplasmic-binding" evidence="6">
    <location>
        <begin position="160"/>
        <end position="435"/>
    </location>
</feature>
<dbReference type="SUPFAM" id="SSF53807">
    <property type="entry name" value="Helical backbone' metal receptor"/>
    <property type="match status" value="1"/>
</dbReference>
<comment type="caution">
    <text evidence="7">The sequence shown here is derived from an EMBL/GenBank/DDBJ whole genome shotgun (WGS) entry which is preliminary data.</text>
</comment>
<feature type="region of interest" description="Disordered" evidence="5">
    <location>
        <begin position="1"/>
        <end position="54"/>
    </location>
</feature>
<dbReference type="Proteomes" id="UP001499884">
    <property type="component" value="Unassembled WGS sequence"/>
</dbReference>
<accession>A0ABP7ETN1</accession>
<comment type="similarity">
    <text evidence="2">Belongs to the bacterial solute-binding protein 8 family.</text>
</comment>
<keyword evidence="3" id="KW-0813">Transport</keyword>
<name>A0ABP7ETN1_9ACTN</name>
<dbReference type="Pfam" id="PF01497">
    <property type="entry name" value="Peripla_BP_2"/>
    <property type="match status" value="1"/>
</dbReference>
<evidence type="ECO:0000313" key="7">
    <source>
        <dbReference type="EMBL" id="GAA3721883.1"/>
    </source>
</evidence>
<dbReference type="InterPro" id="IPR051313">
    <property type="entry name" value="Bact_iron-sidero_bind"/>
</dbReference>
<dbReference type="EMBL" id="BAABEP010000009">
    <property type="protein sequence ID" value="GAA3721883.1"/>
    <property type="molecule type" value="Genomic_DNA"/>
</dbReference>
<gene>
    <name evidence="7" type="ORF">GCM10023082_19530</name>
</gene>
<keyword evidence="8" id="KW-1185">Reference proteome</keyword>
<feature type="compositionally biased region" description="Basic and acidic residues" evidence="5">
    <location>
        <begin position="12"/>
        <end position="21"/>
    </location>
</feature>
<evidence type="ECO:0000256" key="5">
    <source>
        <dbReference type="SAM" id="MobiDB-lite"/>
    </source>
</evidence>
<dbReference type="PANTHER" id="PTHR30532">
    <property type="entry name" value="IRON III DICITRATE-BINDING PERIPLASMIC PROTEIN"/>
    <property type="match status" value="1"/>
</dbReference>
<proteinExistence type="inferred from homology"/>
<dbReference type="Gene3D" id="3.40.50.1980">
    <property type="entry name" value="Nitrogenase molybdenum iron protein domain"/>
    <property type="match status" value="2"/>
</dbReference>
<protein>
    <recommendedName>
        <fullName evidence="6">Fe/B12 periplasmic-binding domain-containing protein</fullName>
    </recommendedName>
</protein>
<feature type="compositionally biased region" description="Low complexity" evidence="5">
    <location>
        <begin position="127"/>
        <end position="142"/>
    </location>
</feature>
<comment type="subcellular location">
    <subcellularLocation>
        <location evidence="1">Cell envelope</location>
    </subcellularLocation>
</comment>
<evidence type="ECO:0000256" key="1">
    <source>
        <dbReference type="ARBA" id="ARBA00004196"/>
    </source>
</evidence>
<evidence type="ECO:0000313" key="8">
    <source>
        <dbReference type="Proteomes" id="UP001499884"/>
    </source>
</evidence>
<dbReference type="PANTHER" id="PTHR30532:SF24">
    <property type="entry name" value="FERRIC ENTEROBACTIN-BINDING PERIPLASMIC PROTEIN FEPB"/>
    <property type="match status" value="1"/>
</dbReference>
<evidence type="ECO:0000259" key="6">
    <source>
        <dbReference type="PROSITE" id="PS50983"/>
    </source>
</evidence>
<reference evidence="8" key="1">
    <citation type="journal article" date="2019" name="Int. J. Syst. Evol. Microbiol.">
        <title>The Global Catalogue of Microorganisms (GCM) 10K type strain sequencing project: providing services to taxonomists for standard genome sequencing and annotation.</title>
        <authorList>
            <consortium name="The Broad Institute Genomics Platform"/>
            <consortium name="The Broad Institute Genome Sequencing Center for Infectious Disease"/>
            <person name="Wu L."/>
            <person name="Ma J."/>
        </authorList>
    </citation>
    <scope>NUCLEOTIDE SEQUENCE [LARGE SCALE GENOMIC DNA]</scope>
    <source>
        <strain evidence="8">JCM 30846</strain>
    </source>
</reference>
<dbReference type="InterPro" id="IPR002491">
    <property type="entry name" value="ABC_transptr_periplasmic_BD"/>
</dbReference>